<keyword evidence="4" id="KW-1185">Reference proteome</keyword>
<dbReference type="Pfam" id="PF00391">
    <property type="entry name" value="PEP-utilizers"/>
    <property type="match status" value="1"/>
</dbReference>
<reference evidence="3 4" key="1">
    <citation type="submission" date="2023-12" db="EMBL/GenBank/DDBJ databases">
        <title>Description of new species of Mycobacterium terrae complex isolated from sewage at the Sao Paulo Zoological Park Foundation in Brazil.</title>
        <authorList>
            <person name="Romagnoli C.L."/>
            <person name="Conceicao E.C."/>
            <person name="Machado E."/>
            <person name="Barreto L.B.P.F."/>
            <person name="Sharma A."/>
            <person name="Silva N.M."/>
            <person name="Marques L.E."/>
            <person name="Juliana M.A."/>
            <person name="Lourenco M.C.S."/>
            <person name="Digiampietri L.A."/>
            <person name="Suffys P.N."/>
            <person name="Viana-Niero C."/>
        </authorList>
    </citation>
    <scope>NUCLEOTIDE SEQUENCE [LARGE SCALE GENOMIC DNA]</scope>
    <source>
        <strain evidence="3 4">MYC098</strain>
    </source>
</reference>
<dbReference type="EMBL" id="JAYJJR010000028">
    <property type="protein sequence ID" value="MEB3024080.1"/>
    <property type="molecule type" value="Genomic_DNA"/>
</dbReference>
<gene>
    <name evidence="3" type="ORF">K6T79_23950</name>
</gene>
<evidence type="ECO:0000313" key="3">
    <source>
        <dbReference type="EMBL" id="MEB3024080.1"/>
    </source>
</evidence>
<dbReference type="Gene3D" id="3.30.470.20">
    <property type="entry name" value="ATP-grasp fold, B domain"/>
    <property type="match status" value="1"/>
</dbReference>
<evidence type="ECO:0000313" key="4">
    <source>
        <dbReference type="Proteomes" id="UP001299596"/>
    </source>
</evidence>
<dbReference type="Pfam" id="PF01326">
    <property type="entry name" value="PPDK_N"/>
    <property type="match status" value="1"/>
</dbReference>
<dbReference type="InterPro" id="IPR002192">
    <property type="entry name" value="PPDK_AMP/ATP-bd"/>
</dbReference>
<evidence type="ECO:0000259" key="1">
    <source>
        <dbReference type="Pfam" id="PF00391"/>
    </source>
</evidence>
<dbReference type="Gene3D" id="3.30.1490.20">
    <property type="entry name" value="ATP-grasp fold, A domain"/>
    <property type="match status" value="2"/>
</dbReference>
<dbReference type="InterPro" id="IPR051549">
    <property type="entry name" value="PEP_Utilizing_Enz"/>
</dbReference>
<evidence type="ECO:0000259" key="2">
    <source>
        <dbReference type="Pfam" id="PF01326"/>
    </source>
</evidence>
<dbReference type="InterPro" id="IPR013815">
    <property type="entry name" value="ATP_grasp_subdomain_1"/>
</dbReference>
<dbReference type="SUPFAM" id="SSF56059">
    <property type="entry name" value="Glutathione synthetase ATP-binding domain-like"/>
    <property type="match status" value="1"/>
</dbReference>
<dbReference type="Proteomes" id="UP001299596">
    <property type="component" value="Unassembled WGS sequence"/>
</dbReference>
<dbReference type="InterPro" id="IPR036637">
    <property type="entry name" value="Phosphohistidine_dom_sf"/>
</dbReference>
<comment type="caution">
    <text evidence="3">The sequence shown here is derived from an EMBL/GenBank/DDBJ whole genome shotgun (WGS) entry which is preliminary data.</text>
</comment>
<dbReference type="Gene3D" id="3.50.30.10">
    <property type="entry name" value="Phosphohistidine domain"/>
    <property type="match status" value="1"/>
</dbReference>
<feature type="domain" description="PEP-utilising enzyme mobile" evidence="1">
    <location>
        <begin position="720"/>
        <end position="789"/>
    </location>
</feature>
<name>A0ABU5XP80_9MYCO</name>
<dbReference type="RefSeq" id="WP_225405366.1">
    <property type="nucleotide sequence ID" value="NZ_JAYJJR010000028.1"/>
</dbReference>
<accession>A0ABU5XP80</accession>
<dbReference type="SUPFAM" id="SSF52009">
    <property type="entry name" value="Phosphohistidine domain"/>
    <property type="match status" value="1"/>
</dbReference>
<dbReference type="PANTHER" id="PTHR43615:SF1">
    <property type="entry name" value="PPDK_N DOMAIN-CONTAINING PROTEIN"/>
    <property type="match status" value="1"/>
</dbReference>
<feature type="domain" description="Pyruvate phosphate dikinase AMP/ATP-binding" evidence="2">
    <location>
        <begin position="62"/>
        <end position="287"/>
    </location>
</feature>
<organism evidence="3 4">
    <name type="scientific">[Mycobacterium] crassicus</name>
    <dbReference type="NCBI Taxonomy" id="2872309"/>
    <lineage>
        <taxon>Bacteria</taxon>
        <taxon>Bacillati</taxon>
        <taxon>Actinomycetota</taxon>
        <taxon>Actinomycetes</taxon>
        <taxon>Mycobacteriales</taxon>
        <taxon>Mycobacteriaceae</taxon>
        <taxon>Mycolicibacter</taxon>
    </lineage>
</organism>
<protein>
    <submittedName>
        <fullName evidence="3">PEP/pyruvate-binding domain-containing protein</fullName>
    </submittedName>
</protein>
<dbReference type="PANTHER" id="PTHR43615">
    <property type="entry name" value="PHOSPHOENOLPYRUVATE SYNTHASE-RELATED"/>
    <property type="match status" value="1"/>
</dbReference>
<dbReference type="InterPro" id="IPR008279">
    <property type="entry name" value="PEP-util_enz_mobile_dom"/>
</dbReference>
<sequence>MSTSFVRPLADIRATDVAFGGGKAANLGELVAAGLAVPDAFVIGVPAYVTAVAGGPVADPSGDVRDAIVAHYRAMGHDVAVAVRSSAVAEDGATASHAGIFETVLNVRGVADLLDAVRRCWASATSSRARRYAGARGLESEDSGIAVVVQRQIASACSGVVFTADPLTGRSDRLVLECVRGLGEAVVAGLVTPDRIVVDKHSLDIVAVERGNQESALESDSTATGLVSRSLTSREGVCPSLSESQIREIARHALRIEQWYGSPQDIEWAFDDQTRSWILQTRPITAFDMLAARAAAFGFYDPSRPTGSRWTRANIAEAVPGVPTPLTWSVWSTGLNDGHRQSQIQLGVVAKGDHRRVPVVSLVRGWPALSVDLLVSQIAQVPGMDASAFSEQFFGEAEHVAPAPARVRIATALRMATRAPINLALLQRRLRAVSAASRQAWQRDAWRPVTDPVALVVEAAQRFGETMVVHSMQTNVCQNLYQAVERVAGGRAIDLVSADGDLPEAHLATELWLLAHGRIPLEPFLRRHGFHGPDEGELAAPSWRQNPEPVLRAASGMAGRGDSCDPRAALDKRRAERREAEIRLGASVPRSRRRIAVQLIAMARRAVVGREIGKVAFLQDLDVIRHAISFLGDDAVWRTLDELKSKVTPTATDVVARQRVRSEFAAQEPPLSIVEGRVAPESVGDQGPEPMIAGIAASPGRARGRARVVTSPVANAVLGAGDVLIARTTDPSWVTTFMTVAGMVLDVGATMSHAAIIARELGIPCVIGTGNGTRAIPDGALVEIDGSEGAVRILELPATDRSGNA</sequence>
<proteinExistence type="predicted"/>